<evidence type="ECO:0000313" key="6">
    <source>
        <dbReference type="Proteomes" id="UP000887013"/>
    </source>
</evidence>
<dbReference type="EMBL" id="BMAW01119987">
    <property type="protein sequence ID" value="GFT87226.1"/>
    <property type="molecule type" value="Genomic_DNA"/>
</dbReference>
<dbReference type="AlphaFoldDB" id="A0A8X6PSN7"/>
<proteinExistence type="predicted"/>
<dbReference type="EMBL" id="BMAW01100496">
    <property type="protein sequence ID" value="GFS95215.1"/>
    <property type="molecule type" value="Genomic_DNA"/>
</dbReference>
<name>A0A8X6PSN7_NEPPI</name>
<comment type="caution">
    <text evidence="4">The sequence shown here is derived from an EMBL/GenBank/DDBJ whole genome shotgun (WGS) entry which is preliminary data.</text>
</comment>
<evidence type="ECO:0000256" key="1">
    <source>
        <dbReference type="SAM" id="Phobius"/>
    </source>
</evidence>
<evidence type="ECO:0000313" key="3">
    <source>
        <dbReference type="EMBL" id="GFT82315.1"/>
    </source>
</evidence>
<keyword evidence="1" id="KW-0472">Membrane</keyword>
<evidence type="ECO:0000313" key="2">
    <source>
        <dbReference type="EMBL" id="GFS95215.1"/>
    </source>
</evidence>
<keyword evidence="1" id="KW-1133">Transmembrane helix</keyword>
<dbReference type="Proteomes" id="UP000887013">
    <property type="component" value="Unassembled WGS sequence"/>
</dbReference>
<dbReference type="EMBL" id="BMAW01132536">
    <property type="protein sequence ID" value="GFU43942.1"/>
    <property type="molecule type" value="Genomic_DNA"/>
</dbReference>
<reference evidence="4" key="1">
    <citation type="submission" date="2020-08" db="EMBL/GenBank/DDBJ databases">
        <title>Multicomponent nature underlies the extraordinary mechanical properties of spider dragline silk.</title>
        <authorList>
            <person name="Kono N."/>
            <person name="Nakamura H."/>
            <person name="Mori M."/>
            <person name="Yoshida Y."/>
            <person name="Ohtoshi R."/>
            <person name="Malay A.D."/>
            <person name="Moran D.A.P."/>
            <person name="Tomita M."/>
            <person name="Numata K."/>
            <person name="Arakawa K."/>
        </authorList>
    </citation>
    <scope>NUCLEOTIDE SEQUENCE</scope>
</reference>
<feature type="transmembrane region" description="Helical" evidence="1">
    <location>
        <begin position="61"/>
        <end position="78"/>
    </location>
</feature>
<sequence length="89" mass="10502">MLEKQKKDLKALLMSPDCELLLHFVLREGRWAGWLMVDYLKRGEIKTLKELSDSKLASRKAAFYGFSFITLHTLTQLFELDGFWMGLFW</sequence>
<dbReference type="EMBL" id="BMAW01072308">
    <property type="protein sequence ID" value="GFT82315.1"/>
    <property type="molecule type" value="Genomic_DNA"/>
</dbReference>
<gene>
    <name evidence="5" type="ORF">NPIL_221191</name>
    <name evidence="2" type="ORF">NPIL_33371</name>
    <name evidence="4" type="ORF">NPIL_552201</name>
    <name evidence="3" type="ORF">NPIL_582751</name>
</gene>
<protein>
    <submittedName>
        <fullName evidence="4">Uncharacterized protein</fullName>
    </submittedName>
</protein>
<keyword evidence="1" id="KW-0812">Transmembrane</keyword>
<evidence type="ECO:0000313" key="5">
    <source>
        <dbReference type="EMBL" id="GFU43942.1"/>
    </source>
</evidence>
<accession>A0A8X6PSN7</accession>
<evidence type="ECO:0000313" key="4">
    <source>
        <dbReference type="EMBL" id="GFT87226.1"/>
    </source>
</evidence>
<keyword evidence="6" id="KW-1185">Reference proteome</keyword>
<organism evidence="4 6">
    <name type="scientific">Nephila pilipes</name>
    <name type="common">Giant wood spider</name>
    <name type="synonym">Nephila maculata</name>
    <dbReference type="NCBI Taxonomy" id="299642"/>
    <lineage>
        <taxon>Eukaryota</taxon>
        <taxon>Metazoa</taxon>
        <taxon>Ecdysozoa</taxon>
        <taxon>Arthropoda</taxon>
        <taxon>Chelicerata</taxon>
        <taxon>Arachnida</taxon>
        <taxon>Araneae</taxon>
        <taxon>Araneomorphae</taxon>
        <taxon>Entelegynae</taxon>
        <taxon>Araneoidea</taxon>
        <taxon>Nephilidae</taxon>
        <taxon>Nephila</taxon>
    </lineage>
</organism>